<dbReference type="EMBL" id="NKHZ01000082">
    <property type="protein sequence ID" value="PNS14643.1"/>
    <property type="molecule type" value="Genomic_DNA"/>
</dbReference>
<protein>
    <submittedName>
        <fullName evidence="2">DNA repair protein rhp54</fullName>
    </submittedName>
</protein>
<reference evidence="2 3" key="1">
    <citation type="submission" date="2017-06" db="EMBL/GenBank/DDBJ databases">
        <title>Draft genome sequence of a variant of Elsinoe murrayae.</title>
        <authorList>
            <person name="Cheng Q."/>
        </authorList>
    </citation>
    <scope>NUCLEOTIDE SEQUENCE [LARGE SCALE GENOMIC DNA]</scope>
    <source>
        <strain evidence="2 3">CQ-2017a</strain>
    </source>
</reference>
<name>A0A2K1QIH1_9PEZI</name>
<dbReference type="Pfam" id="PF00190">
    <property type="entry name" value="Cupin_1"/>
    <property type="match status" value="1"/>
</dbReference>
<dbReference type="PANTHER" id="PTHR36448:SF3">
    <property type="entry name" value="CUPIN TYPE-2 DOMAIN-CONTAINING PROTEIN"/>
    <property type="match status" value="1"/>
</dbReference>
<feature type="domain" description="Cupin type-1" evidence="1">
    <location>
        <begin position="65"/>
        <end position="133"/>
    </location>
</feature>
<keyword evidence="3" id="KW-1185">Reference proteome</keyword>
<dbReference type="InterPro" id="IPR014710">
    <property type="entry name" value="RmlC-like_jellyroll"/>
</dbReference>
<proteinExistence type="predicted"/>
<evidence type="ECO:0000313" key="3">
    <source>
        <dbReference type="Proteomes" id="UP000243797"/>
    </source>
</evidence>
<comment type="caution">
    <text evidence="2">The sequence shown here is derived from an EMBL/GenBank/DDBJ whole genome shotgun (WGS) entry which is preliminary data.</text>
</comment>
<dbReference type="SUPFAM" id="SSF51182">
    <property type="entry name" value="RmlC-like cupins"/>
    <property type="match status" value="1"/>
</dbReference>
<evidence type="ECO:0000259" key="1">
    <source>
        <dbReference type="Pfam" id="PF00190"/>
    </source>
</evidence>
<evidence type="ECO:0000313" key="2">
    <source>
        <dbReference type="EMBL" id="PNS14643.1"/>
    </source>
</evidence>
<dbReference type="Proteomes" id="UP000243797">
    <property type="component" value="Unassembled WGS sequence"/>
</dbReference>
<dbReference type="CDD" id="cd02219">
    <property type="entry name" value="cupin_YjlB-like"/>
    <property type="match status" value="1"/>
</dbReference>
<organism evidence="2 3">
    <name type="scientific">Sphaceloma murrayae</name>
    <dbReference type="NCBI Taxonomy" id="2082308"/>
    <lineage>
        <taxon>Eukaryota</taxon>
        <taxon>Fungi</taxon>
        <taxon>Dikarya</taxon>
        <taxon>Ascomycota</taxon>
        <taxon>Pezizomycotina</taxon>
        <taxon>Dothideomycetes</taxon>
        <taxon>Dothideomycetidae</taxon>
        <taxon>Myriangiales</taxon>
        <taxon>Elsinoaceae</taxon>
        <taxon>Sphaceloma</taxon>
    </lineage>
</organism>
<dbReference type="InterPro" id="IPR011051">
    <property type="entry name" value="RmlC_Cupin_sf"/>
</dbReference>
<dbReference type="PANTHER" id="PTHR36448">
    <property type="entry name" value="BLR7373 PROTEIN"/>
    <property type="match status" value="1"/>
</dbReference>
<dbReference type="OrthoDB" id="2446447at2759"/>
<dbReference type="Gene3D" id="2.60.120.10">
    <property type="entry name" value="Jelly Rolls"/>
    <property type="match status" value="1"/>
</dbReference>
<dbReference type="InParanoid" id="A0A2K1QIH1"/>
<sequence length="221" mass="24236">MVKITTHHLPPTPLVPNSPYPLLHYHSAFTPTNATIDPIQVYDRFTAHDWDVQWIFRYGPTQQSHYHSQAHEAMCVLSGTATIRFGVADADLDLLSGDTATDASSSFRGVTLQAKAGDVFLLPAGTAHKTHDTSPVAEFKLLTPGDGHGMMSGDARGALAEVRLDGFTMMGAYPRGSQWDFAVGGEDVGRFERVWGVSRPDLDPVLGKEGLGRYWREQNKL</sequence>
<accession>A0A2K1QIH1</accession>
<gene>
    <name evidence="2" type="ORF">CAC42_1665</name>
</gene>
<dbReference type="InterPro" id="IPR006045">
    <property type="entry name" value="Cupin_1"/>
</dbReference>
<dbReference type="InterPro" id="IPR047121">
    <property type="entry name" value="YjiB-like"/>
</dbReference>
<dbReference type="AlphaFoldDB" id="A0A2K1QIH1"/>